<dbReference type="EMBL" id="FNBN01000004">
    <property type="protein sequence ID" value="SDG46851.1"/>
    <property type="molecule type" value="Genomic_DNA"/>
</dbReference>
<protein>
    <submittedName>
        <fullName evidence="1">Uncharacterized protein</fullName>
    </submittedName>
</protein>
<dbReference type="Proteomes" id="UP000199045">
    <property type="component" value="Unassembled WGS sequence"/>
</dbReference>
<dbReference type="STRING" id="104663.SAMN04488121_104375"/>
<gene>
    <name evidence="1" type="ORF">SAMN04488121_104375</name>
</gene>
<evidence type="ECO:0000313" key="1">
    <source>
        <dbReference type="EMBL" id="SDG46851.1"/>
    </source>
</evidence>
<dbReference type="RefSeq" id="WP_089834540.1">
    <property type="nucleotide sequence ID" value="NZ_FNBN01000004.1"/>
</dbReference>
<name>A0A1G7UHX9_CHIFI</name>
<proteinExistence type="predicted"/>
<organism evidence="1 2">
    <name type="scientific">Chitinophaga filiformis</name>
    <name type="common">Myxococcus filiformis</name>
    <name type="synonym">Flexibacter filiformis</name>
    <dbReference type="NCBI Taxonomy" id="104663"/>
    <lineage>
        <taxon>Bacteria</taxon>
        <taxon>Pseudomonadati</taxon>
        <taxon>Bacteroidota</taxon>
        <taxon>Chitinophagia</taxon>
        <taxon>Chitinophagales</taxon>
        <taxon>Chitinophagaceae</taxon>
        <taxon>Chitinophaga</taxon>
    </lineage>
</organism>
<sequence>MPLKSYLFTTLALLAITFSACKKKGPIEPKPEEEGLKVTLENVAEGQYTASPGSSYTFQVKINSVMPEGGVNIKVDAITDPGGIVFPQNPVAPSKDSVINVTLVGLEPVRTVKVTITITSGSNENNKITKTFWITNKSDE</sequence>
<dbReference type="OrthoDB" id="673157at2"/>
<accession>A0A1G7UHX9</accession>
<reference evidence="1 2" key="1">
    <citation type="submission" date="2016-10" db="EMBL/GenBank/DDBJ databases">
        <authorList>
            <person name="de Groot N.N."/>
        </authorList>
    </citation>
    <scope>NUCLEOTIDE SEQUENCE [LARGE SCALE GENOMIC DNA]</scope>
    <source>
        <strain evidence="1 2">DSM 527</strain>
    </source>
</reference>
<evidence type="ECO:0000313" key="2">
    <source>
        <dbReference type="Proteomes" id="UP000199045"/>
    </source>
</evidence>
<dbReference type="AlphaFoldDB" id="A0A1G7UHX9"/>
<dbReference type="PROSITE" id="PS51257">
    <property type="entry name" value="PROKAR_LIPOPROTEIN"/>
    <property type="match status" value="1"/>
</dbReference>